<gene>
    <name evidence="1" type="ORF">V5799_007459</name>
</gene>
<dbReference type="Proteomes" id="UP001321473">
    <property type="component" value="Unassembled WGS sequence"/>
</dbReference>
<dbReference type="EMBL" id="JARKHS020002919">
    <property type="protein sequence ID" value="KAK8786176.1"/>
    <property type="molecule type" value="Genomic_DNA"/>
</dbReference>
<comment type="caution">
    <text evidence="1">The sequence shown here is derived from an EMBL/GenBank/DDBJ whole genome shotgun (WGS) entry which is preliminary data.</text>
</comment>
<protein>
    <submittedName>
        <fullName evidence="1">Uncharacterized protein</fullName>
    </submittedName>
</protein>
<name>A0AAQ4FGV5_AMBAM</name>
<evidence type="ECO:0000313" key="2">
    <source>
        <dbReference type="Proteomes" id="UP001321473"/>
    </source>
</evidence>
<dbReference type="AlphaFoldDB" id="A0AAQ4FGV5"/>
<sequence>MVSGMAALHVEPLLGCEAGCVLSFGCWQHCFLLGMEGRCHWNVCYCMHQTPRKCPAEKPKAMPIIIKLRHAEENV</sequence>
<proteinExistence type="predicted"/>
<evidence type="ECO:0000313" key="1">
    <source>
        <dbReference type="EMBL" id="KAK8786176.1"/>
    </source>
</evidence>
<keyword evidence="2" id="KW-1185">Reference proteome</keyword>
<accession>A0AAQ4FGV5</accession>
<organism evidence="1 2">
    <name type="scientific">Amblyomma americanum</name>
    <name type="common">Lone star tick</name>
    <dbReference type="NCBI Taxonomy" id="6943"/>
    <lineage>
        <taxon>Eukaryota</taxon>
        <taxon>Metazoa</taxon>
        <taxon>Ecdysozoa</taxon>
        <taxon>Arthropoda</taxon>
        <taxon>Chelicerata</taxon>
        <taxon>Arachnida</taxon>
        <taxon>Acari</taxon>
        <taxon>Parasitiformes</taxon>
        <taxon>Ixodida</taxon>
        <taxon>Ixodoidea</taxon>
        <taxon>Ixodidae</taxon>
        <taxon>Amblyomminae</taxon>
        <taxon>Amblyomma</taxon>
    </lineage>
</organism>
<reference evidence="1 2" key="1">
    <citation type="journal article" date="2023" name="Arcadia Sci">
        <title>De novo assembly of a long-read Amblyomma americanum tick genome.</title>
        <authorList>
            <person name="Chou S."/>
            <person name="Poskanzer K.E."/>
            <person name="Rollins M."/>
            <person name="Thuy-Boun P.S."/>
        </authorList>
    </citation>
    <scope>NUCLEOTIDE SEQUENCE [LARGE SCALE GENOMIC DNA]</scope>
    <source>
        <strain evidence="1">F_SG_1</strain>
        <tissue evidence="1">Salivary glands</tissue>
    </source>
</reference>